<dbReference type="Pfam" id="PF05721">
    <property type="entry name" value="PhyH"/>
    <property type="match status" value="1"/>
</dbReference>
<sequence length="319" mass="35082">MTSLISTRTPELRRFDTADAEFAAHYAEHGFALLADGLSRAEVDAVNDDALRLCRGDLGEILGGWRDSDDPNSAPPEFASMSDEDVLRSFLCIHYPHKASPAALAALTAPRIVDALVSVIGPNVKAMQSMLFIKSEGKPGQAWHQDEFFIPTRDRSLTAAWIALDDATIENGCLWVLPGSHRRGVIYPSKEQNDPRFDCTGEAYDFPYSDDDAVPVEIPAGTALIFNGYLLHRSLENSGKHGYRRALANHYMSAESLLPWRPPVEGESMATADFRDVLLVAGEDPYAYKGITEVNRPLSRPDKEGGCDRWPSAKGSTEE</sequence>
<keyword evidence="5" id="KW-1185">Reference proteome</keyword>
<accession>A0A7Y9I6T3</accession>
<keyword evidence="1" id="KW-0479">Metal-binding</keyword>
<organism evidence="4 5">
    <name type="scientific">Microlunatus parietis</name>
    <dbReference type="NCBI Taxonomy" id="682979"/>
    <lineage>
        <taxon>Bacteria</taxon>
        <taxon>Bacillati</taxon>
        <taxon>Actinomycetota</taxon>
        <taxon>Actinomycetes</taxon>
        <taxon>Propionibacteriales</taxon>
        <taxon>Propionibacteriaceae</taxon>
        <taxon>Microlunatus</taxon>
    </lineage>
</organism>
<dbReference type="SUPFAM" id="SSF51197">
    <property type="entry name" value="Clavaminate synthase-like"/>
    <property type="match status" value="1"/>
</dbReference>
<dbReference type="Gene3D" id="2.60.120.620">
    <property type="entry name" value="q2cbj1_9rhob like domain"/>
    <property type="match status" value="1"/>
</dbReference>
<dbReference type="Proteomes" id="UP000569914">
    <property type="component" value="Unassembled WGS sequence"/>
</dbReference>
<proteinExistence type="predicted"/>
<evidence type="ECO:0008006" key="6">
    <source>
        <dbReference type="Google" id="ProtNLM"/>
    </source>
</evidence>
<dbReference type="AlphaFoldDB" id="A0A7Y9I6T3"/>
<dbReference type="RefSeq" id="WP_179751041.1">
    <property type="nucleotide sequence ID" value="NZ_JACCBU010000001.1"/>
</dbReference>
<gene>
    <name evidence="4" type="ORF">BKA15_002439</name>
</gene>
<evidence type="ECO:0000313" key="5">
    <source>
        <dbReference type="Proteomes" id="UP000569914"/>
    </source>
</evidence>
<dbReference type="GO" id="GO:0016706">
    <property type="term" value="F:2-oxoglutarate-dependent dioxygenase activity"/>
    <property type="evidence" value="ECO:0007669"/>
    <property type="project" value="UniProtKB-ARBA"/>
</dbReference>
<feature type="region of interest" description="Disordered" evidence="3">
    <location>
        <begin position="294"/>
        <end position="319"/>
    </location>
</feature>
<dbReference type="GO" id="GO:0005506">
    <property type="term" value="F:iron ion binding"/>
    <property type="evidence" value="ECO:0007669"/>
    <property type="project" value="UniProtKB-ARBA"/>
</dbReference>
<comment type="caution">
    <text evidence="4">The sequence shown here is derived from an EMBL/GenBank/DDBJ whole genome shotgun (WGS) entry which is preliminary data.</text>
</comment>
<evidence type="ECO:0000256" key="1">
    <source>
        <dbReference type="ARBA" id="ARBA00022723"/>
    </source>
</evidence>
<reference evidence="4 5" key="1">
    <citation type="submission" date="2020-07" db="EMBL/GenBank/DDBJ databases">
        <title>Sequencing the genomes of 1000 actinobacteria strains.</title>
        <authorList>
            <person name="Klenk H.-P."/>
        </authorList>
    </citation>
    <scope>NUCLEOTIDE SEQUENCE [LARGE SCALE GENOMIC DNA]</scope>
    <source>
        <strain evidence="4 5">DSM 22083</strain>
    </source>
</reference>
<dbReference type="InterPro" id="IPR008775">
    <property type="entry name" value="Phytyl_CoA_dOase-like"/>
</dbReference>
<dbReference type="PANTHER" id="PTHR20883:SF15">
    <property type="entry name" value="PHYTANOYL-COA DIOXYGENASE DOMAIN-CONTAINING PROTEIN 1"/>
    <property type="match status" value="1"/>
</dbReference>
<dbReference type="PANTHER" id="PTHR20883">
    <property type="entry name" value="PHYTANOYL-COA DIOXYGENASE DOMAIN CONTAINING 1"/>
    <property type="match status" value="1"/>
</dbReference>
<protein>
    <recommendedName>
        <fullName evidence="6">Ectoine hydroxylase-related dioxygenase, phytanoyl-CoA dioxygenase (PhyH) family</fullName>
    </recommendedName>
</protein>
<dbReference type="EMBL" id="JACCBU010000001">
    <property type="protein sequence ID" value="NYE71110.1"/>
    <property type="molecule type" value="Genomic_DNA"/>
</dbReference>
<evidence type="ECO:0000256" key="3">
    <source>
        <dbReference type="SAM" id="MobiDB-lite"/>
    </source>
</evidence>
<evidence type="ECO:0000313" key="4">
    <source>
        <dbReference type="EMBL" id="NYE71110.1"/>
    </source>
</evidence>
<name>A0A7Y9I6T3_9ACTN</name>
<keyword evidence="2" id="KW-0408">Iron</keyword>
<evidence type="ECO:0000256" key="2">
    <source>
        <dbReference type="ARBA" id="ARBA00023004"/>
    </source>
</evidence>